<evidence type="ECO:0000313" key="3">
    <source>
        <dbReference type="Proteomes" id="UP000275267"/>
    </source>
</evidence>
<evidence type="ECO:0000313" key="2">
    <source>
        <dbReference type="EMBL" id="RLN22682.1"/>
    </source>
</evidence>
<gene>
    <name evidence="2" type="ORF">C2845_PM07G32250</name>
</gene>
<dbReference type="OrthoDB" id="684017at2759"/>
<dbReference type="EMBL" id="PQIB02000004">
    <property type="protein sequence ID" value="RLN22682.1"/>
    <property type="molecule type" value="Genomic_DNA"/>
</dbReference>
<protein>
    <submittedName>
        <fullName evidence="2">Glycine-rich cell wall structural protein 1.8-like</fullName>
    </submittedName>
</protein>
<feature type="compositionally biased region" description="Acidic residues" evidence="1">
    <location>
        <begin position="370"/>
        <end position="385"/>
    </location>
</feature>
<dbReference type="Proteomes" id="UP000275267">
    <property type="component" value="Unassembled WGS sequence"/>
</dbReference>
<keyword evidence="3" id="KW-1185">Reference proteome</keyword>
<name>A0A3L6SJ83_PANMI</name>
<proteinExistence type="predicted"/>
<organism evidence="2 3">
    <name type="scientific">Panicum miliaceum</name>
    <name type="common">Proso millet</name>
    <name type="synonym">Broomcorn millet</name>
    <dbReference type="NCBI Taxonomy" id="4540"/>
    <lineage>
        <taxon>Eukaryota</taxon>
        <taxon>Viridiplantae</taxon>
        <taxon>Streptophyta</taxon>
        <taxon>Embryophyta</taxon>
        <taxon>Tracheophyta</taxon>
        <taxon>Spermatophyta</taxon>
        <taxon>Magnoliopsida</taxon>
        <taxon>Liliopsida</taxon>
        <taxon>Poales</taxon>
        <taxon>Poaceae</taxon>
        <taxon>PACMAD clade</taxon>
        <taxon>Panicoideae</taxon>
        <taxon>Panicodae</taxon>
        <taxon>Paniceae</taxon>
        <taxon>Panicinae</taxon>
        <taxon>Panicum</taxon>
        <taxon>Panicum sect. Panicum</taxon>
    </lineage>
</organism>
<comment type="caution">
    <text evidence="2">The sequence shown here is derived from an EMBL/GenBank/DDBJ whole genome shotgun (WGS) entry which is preliminary data.</text>
</comment>
<dbReference type="STRING" id="4540.A0A3L6SJ83"/>
<reference evidence="3" key="1">
    <citation type="journal article" date="2019" name="Nat. Commun.">
        <title>The genome of broomcorn millet.</title>
        <authorList>
            <person name="Zou C."/>
            <person name="Miki D."/>
            <person name="Li D."/>
            <person name="Tang Q."/>
            <person name="Xiao L."/>
            <person name="Rajput S."/>
            <person name="Deng P."/>
            <person name="Jia W."/>
            <person name="Huang R."/>
            <person name="Zhang M."/>
            <person name="Sun Y."/>
            <person name="Hu J."/>
            <person name="Fu X."/>
            <person name="Schnable P.S."/>
            <person name="Li F."/>
            <person name="Zhang H."/>
            <person name="Feng B."/>
            <person name="Zhu X."/>
            <person name="Liu R."/>
            <person name="Schnable J.C."/>
            <person name="Zhu J.-K."/>
            <person name="Zhang H."/>
        </authorList>
    </citation>
    <scope>NUCLEOTIDE SEQUENCE [LARGE SCALE GENOMIC DNA]</scope>
</reference>
<accession>A0A3L6SJ83</accession>
<dbReference type="AlphaFoldDB" id="A0A3L6SJ83"/>
<evidence type="ECO:0000256" key="1">
    <source>
        <dbReference type="SAM" id="MobiDB-lite"/>
    </source>
</evidence>
<sequence length="469" mass="49152">MDAVVKRGYGGYGYGYSKPQVNYHRQNTEYVTTVVTEINRMAVNEKPSCGGAGVQKQAAYKEKEEVFVEHDKGSAYGGYHGGGAAVHKQSSYKEEVYEGAAAGVKKDAYYKQEKYGEAAGGYGAGAHYGGAAGVKKQGGYKQEACGETGAGHYGAAAGAGALQTYAYDQQAAYGGAIGAAAQQHGYQKDAYGGAAKNSYKHESSYSECDAAEYGSHYGYGGGAYKHQEKYGEAADGGYGGAYYGGAGVKNQGYKKEAYGETGAGYGAHYGGGGAMEQHAYQKHKDAYGGAVKKNSYQHESYGECDAGYGGSHYGGGAVQNYGYKQDVYGGKAAGGYPLHHGGAYGYEAHGKASKTEFAGGYNHKAYGCESESESESDSDESDCEEAFPPRGPTKQGSVHGYAAAYKHGAGSNLGGVRRYESYERHEEVGGGRRYESYQSTTKEYTGAGGGYGYGTCSPLNNGHLLSYGA</sequence>
<feature type="region of interest" description="Disordered" evidence="1">
    <location>
        <begin position="368"/>
        <end position="398"/>
    </location>
</feature>